<dbReference type="AlphaFoldDB" id="A0A4D7BHD1"/>
<organism evidence="1 2">
    <name type="scientific">Phreatobacter stygius</name>
    <dbReference type="NCBI Taxonomy" id="1940610"/>
    <lineage>
        <taxon>Bacteria</taxon>
        <taxon>Pseudomonadati</taxon>
        <taxon>Pseudomonadota</taxon>
        <taxon>Alphaproteobacteria</taxon>
        <taxon>Hyphomicrobiales</taxon>
        <taxon>Phreatobacteraceae</taxon>
        <taxon>Phreatobacter</taxon>
    </lineage>
</organism>
<name>A0A4D7BHD1_9HYPH</name>
<gene>
    <name evidence="1" type="ORF">E8M01_25410</name>
</gene>
<reference evidence="1 2" key="1">
    <citation type="submission" date="2019-04" db="EMBL/GenBank/DDBJ databases">
        <title>Phreatobacter aquaticus sp. nov.</title>
        <authorList>
            <person name="Choi A."/>
        </authorList>
    </citation>
    <scope>NUCLEOTIDE SEQUENCE [LARGE SCALE GENOMIC DNA]</scope>
    <source>
        <strain evidence="1 2">KCTC 52518</strain>
    </source>
</reference>
<sequence length="182" mass="19354">MTVPTPFPRPRTLIHPGRFNPVRIQSLASAGARHVRLALQPGLSLYDALVGPLATIGITSASTTLLGGFFDDLSYCVAPPDPTGKAVIAYTRPIQAGRAFMVFGNATIGKSLQGAPLVHCHAAIRTEAGVMMGGHILTESCIVGPEPIPVLVTSLDDFELRQAYDPETNIPLLQPHEMRAHG</sequence>
<proteinExistence type="predicted"/>
<accession>A0A4D7BHD1</accession>
<dbReference type="SUPFAM" id="SSF117856">
    <property type="entry name" value="AF0104/ALDC/Ptd012-like"/>
    <property type="match status" value="1"/>
</dbReference>
<protein>
    <submittedName>
        <fullName evidence="1">DUF296 domain-containing protein</fullName>
    </submittedName>
</protein>
<dbReference type="OrthoDB" id="8290151at2"/>
<evidence type="ECO:0000313" key="1">
    <source>
        <dbReference type="EMBL" id="QCI67272.1"/>
    </source>
</evidence>
<dbReference type="KEGG" id="pstg:E8M01_25410"/>
<dbReference type="Gene3D" id="3.30.1330.80">
    <property type="entry name" value="Hypothetical protein, similar to alpha- acetolactate decarboxylase, domain 2"/>
    <property type="match status" value="1"/>
</dbReference>
<dbReference type="RefSeq" id="WP_136962705.1">
    <property type="nucleotide sequence ID" value="NZ_CP039690.1"/>
</dbReference>
<evidence type="ECO:0000313" key="2">
    <source>
        <dbReference type="Proteomes" id="UP000298781"/>
    </source>
</evidence>
<dbReference type="EMBL" id="CP039690">
    <property type="protein sequence ID" value="QCI67272.1"/>
    <property type="molecule type" value="Genomic_DNA"/>
</dbReference>
<dbReference type="Proteomes" id="UP000298781">
    <property type="component" value="Chromosome"/>
</dbReference>
<keyword evidence="2" id="KW-1185">Reference proteome</keyword>